<dbReference type="AlphaFoldDB" id="A0A1B0ZQM6"/>
<sequence length="40" mass="4486">MRRLAAECKRSNGASRGPLPDRHARTEMKKPLQAQLQGPE</sequence>
<organism evidence="2 3">
    <name type="scientific">Phaeobacter gallaeciensis</name>
    <dbReference type="NCBI Taxonomy" id="60890"/>
    <lineage>
        <taxon>Bacteria</taxon>
        <taxon>Pseudomonadati</taxon>
        <taxon>Pseudomonadota</taxon>
        <taxon>Alphaproteobacteria</taxon>
        <taxon>Rhodobacterales</taxon>
        <taxon>Roseobacteraceae</taxon>
        <taxon>Phaeobacter</taxon>
    </lineage>
</organism>
<evidence type="ECO:0000313" key="3">
    <source>
        <dbReference type="Proteomes" id="UP000092565"/>
    </source>
</evidence>
<protein>
    <submittedName>
        <fullName evidence="2">Uncharacterized protein</fullName>
    </submittedName>
</protein>
<feature type="compositionally biased region" description="Basic and acidic residues" evidence="1">
    <location>
        <begin position="1"/>
        <end position="10"/>
    </location>
</feature>
<reference evidence="2 3" key="1">
    <citation type="submission" date="2016-04" db="EMBL/GenBank/DDBJ databases">
        <authorList>
            <person name="Evans L.H."/>
            <person name="Alamgir A."/>
            <person name="Owens N."/>
            <person name="Weber N.D."/>
            <person name="Virtaneva K."/>
            <person name="Barbian K."/>
            <person name="Babar A."/>
            <person name="Rosenke K."/>
        </authorList>
    </citation>
    <scope>NUCLEOTIDE SEQUENCE [LARGE SCALE GENOMIC DNA]</scope>
    <source>
        <strain evidence="2 3">JL2886</strain>
    </source>
</reference>
<dbReference type="Proteomes" id="UP000092565">
    <property type="component" value="Chromosome"/>
</dbReference>
<name>A0A1B0ZQM6_9RHOB</name>
<keyword evidence="3" id="KW-1185">Reference proteome</keyword>
<feature type="region of interest" description="Disordered" evidence="1">
    <location>
        <begin position="1"/>
        <end position="40"/>
    </location>
</feature>
<accession>A0A1B0ZQM6</accession>
<evidence type="ECO:0000313" key="2">
    <source>
        <dbReference type="EMBL" id="ANP36479.1"/>
    </source>
</evidence>
<gene>
    <name evidence="2" type="ORF">JL2886_01570</name>
</gene>
<dbReference type="EMBL" id="CP015124">
    <property type="protein sequence ID" value="ANP36479.1"/>
    <property type="molecule type" value="Genomic_DNA"/>
</dbReference>
<feature type="compositionally biased region" description="Basic and acidic residues" evidence="1">
    <location>
        <begin position="19"/>
        <end position="30"/>
    </location>
</feature>
<proteinExistence type="predicted"/>
<evidence type="ECO:0000256" key="1">
    <source>
        <dbReference type="SAM" id="MobiDB-lite"/>
    </source>
</evidence>